<feature type="region of interest" description="Disordered" evidence="1">
    <location>
        <begin position="294"/>
        <end position="322"/>
    </location>
</feature>
<dbReference type="AlphaFoldDB" id="A0A485LAA1"/>
<keyword evidence="4" id="KW-1185">Reference proteome</keyword>
<evidence type="ECO:0000256" key="1">
    <source>
        <dbReference type="SAM" id="MobiDB-lite"/>
    </source>
</evidence>
<dbReference type="EMBL" id="VJMH01006021">
    <property type="protein sequence ID" value="KAF0691778.1"/>
    <property type="molecule type" value="Genomic_DNA"/>
</dbReference>
<organism evidence="3 4">
    <name type="scientific">Aphanomyces stellatus</name>
    <dbReference type="NCBI Taxonomy" id="120398"/>
    <lineage>
        <taxon>Eukaryota</taxon>
        <taxon>Sar</taxon>
        <taxon>Stramenopiles</taxon>
        <taxon>Oomycota</taxon>
        <taxon>Saprolegniomycetes</taxon>
        <taxon>Saprolegniales</taxon>
        <taxon>Verrucalvaceae</taxon>
        <taxon>Aphanomyces</taxon>
    </lineage>
</organism>
<sequence length="392" mass="43050">MFILVSSGSGEVSLWTLDSVQVGVFGRHRYWHLGKPATYTVAAPQHNSHPGKRPKHFIPSRSIAAAVSHTQHMESQLTEDTMPKPGEVWICRSAHHNRRTDLTPTPPPPLLSSPTAVGKIVTTSMLGTSGGDANLLIRKMSLATQDSTSDIADVITVIKVSKGEILVWDGMAQQIKQKTLKLEEFVRDNMWTKDSLLSQCVGRCFMSTHENTPYKCLYVAIKSIGMRNTSEGAFAFVDTEGSRHRTQMLDSAVTTNSKLKNLARTVISASNRLGHKGSNYAALRALTMKKGEAEKAAAGGDNKDDLPAVKTPPTKDDKMSALGKPTFVCSTLPILRPKEKHIMGGILPKRSNMRSKMDPNADFRRVHDPQAIPKTAKEVMQQGHRPFHDIGL</sequence>
<feature type="compositionally biased region" description="Basic and acidic residues" evidence="1">
    <location>
        <begin position="294"/>
        <end position="319"/>
    </location>
</feature>
<proteinExistence type="predicted"/>
<evidence type="ECO:0000313" key="2">
    <source>
        <dbReference type="EMBL" id="KAF0691778.1"/>
    </source>
</evidence>
<gene>
    <name evidence="3" type="primary">Aste57867_17049</name>
    <name evidence="2" type="ORF">As57867_016991</name>
    <name evidence="3" type="ORF">ASTE57867_17049</name>
</gene>
<dbReference type="EMBL" id="CAADRA010006042">
    <property type="protein sequence ID" value="VFT93810.1"/>
    <property type="molecule type" value="Genomic_DNA"/>
</dbReference>
<name>A0A485LAA1_9STRA</name>
<accession>A0A485LAA1</accession>
<evidence type="ECO:0000313" key="3">
    <source>
        <dbReference type="EMBL" id="VFT93810.1"/>
    </source>
</evidence>
<dbReference type="OrthoDB" id="112761at2759"/>
<evidence type="ECO:0000313" key="4">
    <source>
        <dbReference type="Proteomes" id="UP000332933"/>
    </source>
</evidence>
<dbReference type="Proteomes" id="UP000332933">
    <property type="component" value="Unassembled WGS sequence"/>
</dbReference>
<reference evidence="2" key="2">
    <citation type="submission" date="2019-06" db="EMBL/GenBank/DDBJ databases">
        <title>Genomics analysis of Aphanomyces spp. identifies a new class of oomycete effector associated with host adaptation.</title>
        <authorList>
            <person name="Gaulin E."/>
        </authorList>
    </citation>
    <scope>NUCLEOTIDE SEQUENCE</scope>
    <source>
        <strain evidence="2">CBS 578.67</strain>
    </source>
</reference>
<reference evidence="3 4" key="1">
    <citation type="submission" date="2019-03" db="EMBL/GenBank/DDBJ databases">
        <authorList>
            <person name="Gaulin E."/>
            <person name="Dumas B."/>
        </authorList>
    </citation>
    <scope>NUCLEOTIDE SEQUENCE [LARGE SCALE GENOMIC DNA]</scope>
    <source>
        <strain evidence="3">CBS 568.67</strain>
    </source>
</reference>
<protein>
    <submittedName>
        <fullName evidence="3">Aste57867_17049 protein</fullName>
    </submittedName>
</protein>